<protein>
    <recommendedName>
        <fullName evidence="3">N-acetyltransferase domain-containing protein</fullName>
    </recommendedName>
</protein>
<comment type="caution">
    <text evidence="1">The sequence shown here is derived from an EMBL/GenBank/DDBJ whole genome shotgun (WGS) entry which is preliminary data.</text>
</comment>
<evidence type="ECO:0000313" key="2">
    <source>
        <dbReference type="Proteomes" id="UP000050514"/>
    </source>
</evidence>
<proteinExistence type="predicted"/>
<name>A0A0P6XZ00_9CHLR</name>
<dbReference type="PANTHER" id="PTHR41368">
    <property type="entry name" value="PROTEIN YGHO"/>
    <property type="match status" value="1"/>
</dbReference>
<dbReference type="Gene3D" id="3.40.630.30">
    <property type="match status" value="2"/>
</dbReference>
<reference evidence="1 2" key="1">
    <citation type="submission" date="2015-07" db="EMBL/GenBank/DDBJ databases">
        <title>Draft genome of Bellilinea caldifistulae DSM 17877.</title>
        <authorList>
            <person name="Hemp J."/>
            <person name="Ward L.M."/>
            <person name="Pace L.A."/>
            <person name="Fischer W.W."/>
        </authorList>
    </citation>
    <scope>NUCLEOTIDE SEQUENCE [LARGE SCALE GENOMIC DNA]</scope>
    <source>
        <strain evidence="1 2">GOMI-1</strain>
    </source>
</reference>
<accession>A0A0P6XZ00</accession>
<evidence type="ECO:0000313" key="1">
    <source>
        <dbReference type="EMBL" id="KPL78383.1"/>
    </source>
</evidence>
<dbReference type="EMBL" id="LGHJ01000005">
    <property type="protein sequence ID" value="KPL78383.1"/>
    <property type="molecule type" value="Genomic_DNA"/>
</dbReference>
<dbReference type="SUPFAM" id="SSF55729">
    <property type="entry name" value="Acyl-CoA N-acyltransferases (Nat)"/>
    <property type="match status" value="1"/>
</dbReference>
<dbReference type="Proteomes" id="UP000050514">
    <property type="component" value="Unassembled WGS sequence"/>
</dbReference>
<dbReference type="STRING" id="360411.AC812_01200"/>
<organism evidence="1 2">
    <name type="scientific">Bellilinea caldifistulae</name>
    <dbReference type="NCBI Taxonomy" id="360411"/>
    <lineage>
        <taxon>Bacteria</taxon>
        <taxon>Bacillati</taxon>
        <taxon>Chloroflexota</taxon>
        <taxon>Anaerolineae</taxon>
        <taxon>Anaerolineales</taxon>
        <taxon>Anaerolineaceae</taxon>
        <taxon>Bellilinea</taxon>
    </lineage>
</organism>
<dbReference type="AlphaFoldDB" id="A0A0P6XZ00"/>
<dbReference type="InterPro" id="IPR039968">
    <property type="entry name" value="BcerS-like"/>
</dbReference>
<dbReference type="InterPro" id="IPR016181">
    <property type="entry name" value="Acyl_CoA_acyltransferase"/>
</dbReference>
<sequence length="375" mass="43649">MITIEKVDLSNKKAVNEFVEFPFKIYRNIPQWVPPILSDIKLMLNPKKHPFYEHSEGEFFVARMNGEMVGRIGALENKPFNEYHDTRQAQFYLFECVDDQDVANALFNRVFEWAHARGLNEVVGPKGLSPFDGYGIQIEGFEHRQMMVMMNYNPPYYVKLVENLGFQKEVDFVSCYLHRDKFQMPEKVHLVAQRVKEKGTFRVVTFNTKRELKAYAPQIGEAYNKTFVNNWEYYPLTQREIDFVVQNLLTIADPRLIKVILYGDKIVGFLFGFPDVSAALQRAKGRLTPWAIIDLLAEMKRTKWVSLNGAGILPEYQGRGGNALLYSEMDKTIKEYGFEHFELTQVAETAVQMRKDLINVGGIPYKNHRVYYKHI</sequence>
<keyword evidence="2" id="KW-1185">Reference proteome</keyword>
<dbReference type="PANTHER" id="PTHR41368:SF1">
    <property type="entry name" value="PROTEIN YGHO"/>
    <property type="match status" value="1"/>
</dbReference>
<evidence type="ECO:0008006" key="3">
    <source>
        <dbReference type="Google" id="ProtNLM"/>
    </source>
</evidence>
<dbReference type="RefSeq" id="WP_061916320.1">
    <property type="nucleotide sequence ID" value="NZ_DF967971.1"/>
</dbReference>
<dbReference type="OrthoDB" id="9806005at2"/>
<gene>
    <name evidence="1" type="ORF">AC812_01200</name>
</gene>